<comment type="caution">
    <text evidence="2">The sequence shown here is derived from an EMBL/GenBank/DDBJ whole genome shotgun (WGS) entry which is preliminary data.</text>
</comment>
<dbReference type="InterPro" id="IPR011990">
    <property type="entry name" value="TPR-like_helical_dom_sf"/>
</dbReference>
<dbReference type="PANTHER" id="PTHR11102">
    <property type="entry name" value="SEL-1-LIKE PROTEIN"/>
    <property type="match status" value="1"/>
</dbReference>
<reference evidence="2 3" key="1">
    <citation type="submission" date="2024-02" db="EMBL/GenBank/DDBJ databases">
        <authorList>
            <person name="Chen Y."/>
            <person name="Shah S."/>
            <person name="Dougan E. K."/>
            <person name="Thang M."/>
            <person name="Chan C."/>
        </authorList>
    </citation>
    <scope>NUCLEOTIDE SEQUENCE [LARGE SCALE GENOMIC DNA]</scope>
</reference>
<dbReference type="PANTHER" id="PTHR11102:SF147">
    <property type="entry name" value="SEL1L ADAPTOR SUBUNIT OF ERAD E3 UBIQUITIN LIGASE"/>
    <property type="match status" value="1"/>
</dbReference>
<gene>
    <name evidence="2" type="ORF">CCMP2556_LOCUS15817</name>
</gene>
<dbReference type="EMBL" id="CAXAMN010008391">
    <property type="protein sequence ID" value="CAK9024923.1"/>
    <property type="molecule type" value="Genomic_DNA"/>
</dbReference>
<dbReference type="Proteomes" id="UP001642484">
    <property type="component" value="Unassembled WGS sequence"/>
</dbReference>
<sequence length="633" mass="69555">MAAFRGLMRLAALLLSLSLARALPIDPEEHVSSSGLFSPTRNLSEAAKYMAWGAQRGCGRCFFYLGAMLALGEPETNISARFKVLQDGNIEFRWARGLSRAEGLPPSISTLDRPAIAYYVGAEKGDPLAVLAFSYYVLNRITLGSPGAAWWTTTQHSPASALRRKPWREEATPALCQRILRTLENVADTAARNEDNALDFSDLNFYVQNATEVKRAKKEHADWIRAHSKDGDKQAEVVEAMYLFHGDADLNLSRNVSRALELFEASARITAEAAWNSMLLHARGGHDSKIVHHAQNIIQDPEATPLQKTMSQHYLHRFGADDTLQNSTRAGVYLLAAAELGDSNAQQMIAHAYAGLDLPELNNVKVPGTPNAKRALHFYMKAAKQGRPVSAVNAVSLMLRQGGGNSDERCRAAVETLRDVALSYHPEVLRLHNRARHAFDTGDEEGALISFALLSELGAKNAHTNAASLWKKGEKNSLKCWRQTSVDPSGRLCELDYRRREALTGNVDAMLRLASLHEHLGEKTQAQHWMRQAGEAGSVQAKYSMAYLQANGPGTQDRVGACTEYCKLLKLQDEPLIARGLALFQVIRLKFYLGEACCDLPAADALVPSKSTIFAIFASTTAAAVCLGLTWWT</sequence>
<organism evidence="2 3">
    <name type="scientific">Durusdinium trenchii</name>
    <dbReference type="NCBI Taxonomy" id="1381693"/>
    <lineage>
        <taxon>Eukaryota</taxon>
        <taxon>Sar</taxon>
        <taxon>Alveolata</taxon>
        <taxon>Dinophyceae</taxon>
        <taxon>Suessiales</taxon>
        <taxon>Symbiodiniaceae</taxon>
        <taxon>Durusdinium</taxon>
    </lineage>
</organism>
<feature type="chain" id="PRO_5045984948" evidence="1">
    <location>
        <begin position="23"/>
        <end position="633"/>
    </location>
</feature>
<proteinExistence type="predicted"/>
<evidence type="ECO:0000313" key="2">
    <source>
        <dbReference type="EMBL" id="CAK9024923.1"/>
    </source>
</evidence>
<evidence type="ECO:0000313" key="3">
    <source>
        <dbReference type="Proteomes" id="UP001642484"/>
    </source>
</evidence>
<dbReference type="SUPFAM" id="SSF81901">
    <property type="entry name" value="HCP-like"/>
    <property type="match status" value="1"/>
</dbReference>
<accession>A0ABP0KDZ1</accession>
<name>A0ABP0KDZ1_9DINO</name>
<dbReference type="Gene3D" id="1.25.40.10">
    <property type="entry name" value="Tetratricopeptide repeat domain"/>
    <property type="match status" value="1"/>
</dbReference>
<protein>
    <submittedName>
        <fullName evidence="2">Uncharacterized protein</fullName>
    </submittedName>
</protein>
<feature type="signal peptide" evidence="1">
    <location>
        <begin position="1"/>
        <end position="22"/>
    </location>
</feature>
<keyword evidence="3" id="KW-1185">Reference proteome</keyword>
<dbReference type="InterPro" id="IPR050767">
    <property type="entry name" value="Sel1_AlgK"/>
</dbReference>
<keyword evidence="1" id="KW-0732">Signal</keyword>
<evidence type="ECO:0000256" key="1">
    <source>
        <dbReference type="SAM" id="SignalP"/>
    </source>
</evidence>